<name>A0A239GZY9_9BACT</name>
<evidence type="ECO:0008006" key="4">
    <source>
        <dbReference type="Google" id="ProtNLM"/>
    </source>
</evidence>
<reference evidence="3" key="1">
    <citation type="submission" date="2017-06" db="EMBL/GenBank/DDBJ databases">
        <authorList>
            <person name="Varghese N."/>
            <person name="Submissions S."/>
        </authorList>
    </citation>
    <scope>NUCLEOTIDE SEQUENCE [LARGE SCALE GENOMIC DNA]</scope>
    <source>
        <strain evidence="3">NKM1</strain>
    </source>
</reference>
<proteinExistence type="predicted"/>
<feature type="transmembrane region" description="Helical" evidence="1">
    <location>
        <begin position="108"/>
        <end position="128"/>
    </location>
</feature>
<feature type="transmembrane region" description="Helical" evidence="1">
    <location>
        <begin position="23"/>
        <end position="50"/>
    </location>
</feature>
<sequence length="216" mass="24909">MFSNSFATLALSLKKQGMKKNKLLNVALQCCHVIRVLLIGFMIAISFAVVHNWLSPEVYDFVKIEGMEREVSMHASTTTLFEFKVWDHVNKAGEASAPKAILLKDLSLLSFSLLYLQTMGLLTVWLLIVQRIGSVIQSVRELQTFRNRNSSLFRQIGWYCFAAFLLMAFRWADTDNDSFFGFYLHYMPLVFMLASFILSEIFEEGSRLYEEEQLTI</sequence>
<dbReference type="Pfam" id="PF11188">
    <property type="entry name" value="DUF2975"/>
    <property type="match status" value="1"/>
</dbReference>
<evidence type="ECO:0000313" key="3">
    <source>
        <dbReference type="Proteomes" id="UP000198432"/>
    </source>
</evidence>
<feature type="transmembrane region" description="Helical" evidence="1">
    <location>
        <begin position="178"/>
        <end position="198"/>
    </location>
</feature>
<dbReference type="EMBL" id="FZOQ01000012">
    <property type="protein sequence ID" value="SNS73584.1"/>
    <property type="molecule type" value="Genomic_DNA"/>
</dbReference>
<keyword evidence="1" id="KW-0812">Transmembrane</keyword>
<keyword evidence="3" id="KW-1185">Reference proteome</keyword>
<dbReference type="InterPro" id="IPR021354">
    <property type="entry name" value="DUF2975"/>
</dbReference>
<evidence type="ECO:0000313" key="2">
    <source>
        <dbReference type="EMBL" id="SNS73584.1"/>
    </source>
</evidence>
<organism evidence="2 3">
    <name type="scientific">Pontibacter ummariensis</name>
    <dbReference type="NCBI Taxonomy" id="1610492"/>
    <lineage>
        <taxon>Bacteria</taxon>
        <taxon>Pseudomonadati</taxon>
        <taxon>Bacteroidota</taxon>
        <taxon>Cytophagia</taxon>
        <taxon>Cytophagales</taxon>
        <taxon>Hymenobacteraceae</taxon>
        <taxon>Pontibacter</taxon>
    </lineage>
</organism>
<feature type="transmembrane region" description="Helical" evidence="1">
    <location>
        <begin position="156"/>
        <end position="172"/>
    </location>
</feature>
<evidence type="ECO:0000256" key="1">
    <source>
        <dbReference type="SAM" id="Phobius"/>
    </source>
</evidence>
<dbReference type="AlphaFoldDB" id="A0A239GZY9"/>
<protein>
    <recommendedName>
        <fullName evidence="4">DUF2975 domain-containing protein</fullName>
    </recommendedName>
</protein>
<accession>A0A239GZY9</accession>
<keyword evidence="1" id="KW-0472">Membrane</keyword>
<dbReference type="Proteomes" id="UP000198432">
    <property type="component" value="Unassembled WGS sequence"/>
</dbReference>
<gene>
    <name evidence="2" type="ORF">SAMN06296052_11263</name>
</gene>
<keyword evidence="1" id="KW-1133">Transmembrane helix</keyword>